<dbReference type="InterPro" id="IPR037152">
    <property type="entry name" value="L-asparaginase_N_sf"/>
</dbReference>
<feature type="active site" evidence="5">
    <location>
        <position position="90"/>
    </location>
</feature>
<protein>
    <recommendedName>
        <fullName evidence="1">asparaginase</fullName>
        <ecNumber evidence="1">3.5.1.1</ecNumber>
    </recommendedName>
</protein>
<dbReference type="AlphaFoldDB" id="A0A5B8C0C5"/>
<dbReference type="FunFam" id="3.40.50.40:FF:000001">
    <property type="entry name" value="L-asparaginase 1"/>
    <property type="match status" value="1"/>
</dbReference>
<evidence type="ECO:0000259" key="7">
    <source>
        <dbReference type="Pfam" id="PF17763"/>
    </source>
</evidence>
<evidence type="ECO:0000256" key="4">
    <source>
        <dbReference type="PIRSR" id="PIRSR001220-2"/>
    </source>
</evidence>
<accession>A0A5B8C0C5</accession>
<dbReference type="PRINTS" id="PR00139">
    <property type="entry name" value="ASNGLNASE"/>
</dbReference>
<dbReference type="PIRSF" id="PIRSF500176">
    <property type="entry name" value="L_ASNase"/>
    <property type="match status" value="1"/>
</dbReference>
<dbReference type="KEGG" id="gyu:FE374_04540"/>
<dbReference type="Pfam" id="PF00710">
    <property type="entry name" value="Asparaginase"/>
    <property type="match status" value="1"/>
</dbReference>
<dbReference type="NCBIfam" id="TIGR00519">
    <property type="entry name" value="asnASE_I"/>
    <property type="match status" value="1"/>
</dbReference>
<dbReference type="SMART" id="SM00870">
    <property type="entry name" value="Asparaginase"/>
    <property type="match status" value="1"/>
</dbReference>
<feature type="domain" description="L-asparaginase N-terminal" evidence="6">
    <location>
        <begin position="5"/>
        <end position="191"/>
    </location>
</feature>
<dbReference type="Pfam" id="PF17763">
    <property type="entry name" value="Asparaginase_C"/>
    <property type="match status" value="1"/>
</dbReference>
<dbReference type="PROSITE" id="PS51732">
    <property type="entry name" value="ASN_GLN_ASE_3"/>
    <property type="match status" value="1"/>
</dbReference>
<dbReference type="Gene3D" id="3.40.50.1170">
    <property type="entry name" value="L-asparaginase, N-terminal domain"/>
    <property type="match status" value="1"/>
</dbReference>
<name>A0A5B8C0C5_9MICO</name>
<evidence type="ECO:0000256" key="2">
    <source>
        <dbReference type="ARBA" id="ARBA00022801"/>
    </source>
</evidence>
<feature type="domain" description="Asparaginase/glutaminase C-terminal" evidence="7">
    <location>
        <begin position="210"/>
        <end position="325"/>
    </location>
</feature>
<dbReference type="GO" id="GO:0004067">
    <property type="term" value="F:asparaginase activity"/>
    <property type="evidence" value="ECO:0007669"/>
    <property type="project" value="UniProtKB-UniRule"/>
</dbReference>
<dbReference type="PIRSF" id="PIRSF001220">
    <property type="entry name" value="L-ASNase_gatD"/>
    <property type="match status" value="1"/>
</dbReference>
<dbReference type="InterPro" id="IPR006034">
    <property type="entry name" value="Asparaginase/glutaminase-like"/>
</dbReference>
<dbReference type="SUPFAM" id="SSF53774">
    <property type="entry name" value="Glutaminase/Asparaginase"/>
    <property type="match status" value="1"/>
</dbReference>
<dbReference type="InterPro" id="IPR040919">
    <property type="entry name" value="Asparaginase_C"/>
</dbReference>
<dbReference type="PANTHER" id="PTHR11707">
    <property type="entry name" value="L-ASPARAGINASE"/>
    <property type="match status" value="1"/>
</dbReference>
<sequence>MSDDVLVLHSGGTIGMVDTPAGHAPVAGALRPYLDWMVEQSRGELPPITFLELDPPIDSANATPENWCAIARILYERRQDHRGFVVLHGTDTMAYTSSALSFLLPSFGRPVIVTGSQIPIIRTRSDGRQNLIGALQVAASSDVDEVTLLFGEVLLRGNRATKIDASGLDAFDSPRFPPVAEIGIDITVNRGLIRPTEGQPRLIEGPLGTVAAVRLFPGFSASILANLCRPPLQGLILEAYGAGNGPSDDQGFLAAIDAATSQGIVVVVVTQCLHGSVQPGAYAAGSALLRAGAVPGFDMTSEAALTKLAVLLGQGLDTGTVAEMMQHDIAGELTRQA</sequence>
<gene>
    <name evidence="8" type="ORF">FE374_04540</name>
</gene>
<reference evidence="8 9" key="1">
    <citation type="submission" date="2019-05" db="EMBL/GenBank/DDBJ databases">
        <title>Georgenia *** sp. nov., and Georgenia *** sp. nov., isolated from the intestinal contents of plateau pika (Ochotona curzoniae) in the Qinghai-Tibet plateau of China.</title>
        <authorList>
            <person name="Tian Z."/>
        </authorList>
    </citation>
    <scope>NUCLEOTIDE SEQUENCE [LARGE SCALE GENOMIC DNA]</scope>
    <source>
        <strain evidence="8 9">Z443</strain>
    </source>
</reference>
<keyword evidence="2 8" id="KW-0378">Hydrolase</keyword>
<dbReference type="RefSeq" id="WP_139927437.1">
    <property type="nucleotide sequence ID" value="NZ_CP040915.1"/>
</dbReference>
<dbReference type="EMBL" id="CP040915">
    <property type="protein sequence ID" value="QDC23993.1"/>
    <property type="molecule type" value="Genomic_DNA"/>
</dbReference>
<dbReference type="EC" id="3.5.1.1" evidence="1"/>
<evidence type="ECO:0000313" key="8">
    <source>
        <dbReference type="EMBL" id="QDC23993.1"/>
    </source>
</evidence>
<evidence type="ECO:0000256" key="5">
    <source>
        <dbReference type="PROSITE-ProRule" id="PRU10100"/>
    </source>
</evidence>
<dbReference type="PANTHER" id="PTHR11707:SF28">
    <property type="entry name" value="60 KDA LYSOPHOSPHOLIPASE"/>
    <property type="match status" value="1"/>
</dbReference>
<dbReference type="InterPro" id="IPR027475">
    <property type="entry name" value="Asparaginase/glutaminase_AS2"/>
</dbReference>
<proteinExistence type="predicted"/>
<dbReference type="InterPro" id="IPR006033">
    <property type="entry name" value="AsnA_fam"/>
</dbReference>
<feature type="active site" description="O-isoaspartyl threonine intermediate" evidence="3">
    <location>
        <position position="13"/>
    </location>
</feature>
<dbReference type="OrthoDB" id="9788068at2"/>
<dbReference type="SFLD" id="SFLDS00057">
    <property type="entry name" value="Glutaminase/Asparaginase"/>
    <property type="match status" value="1"/>
</dbReference>
<dbReference type="InterPro" id="IPR027473">
    <property type="entry name" value="L-asparaginase_C"/>
</dbReference>
<evidence type="ECO:0000256" key="3">
    <source>
        <dbReference type="PIRSR" id="PIRSR001220-1"/>
    </source>
</evidence>
<dbReference type="PROSITE" id="PS00917">
    <property type="entry name" value="ASN_GLN_ASE_2"/>
    <property type="match status" value="1"/>
</dbReference>
<dbReference type="InterPro" id="IPR027474">
    <property type="entry name" value="L-asparaginase_N"/>
</dbReference>
<evidence type="ECO:0000256" key="1">
    <source>
        <dbReference type="ARBA" id="ARBA00012920"/>
    </source>
</evidence>
<dbReference type="InterPro" id="IPR036152">
    <property type="entry name" value="Asp/glu_Ase-like_sf"/>
</dbReference>
<dbReference type="Proteomes" id="UP000314616">
    <property type="component" value="Chromosome"/>
</dbReference>
<feature type="binding site" evidence="4">
    <location>
        <position position="59"/>
    </location>
    <ligand>
        <name>substrate</name>
    </ligand>
</feature>
<dbReference type="GO" id="GO:0009066">
    <property type="term" value="P:aspartate family amino acid metabolic process"/>
    <property type="evidence" value="ECO:0007669"/>
    <property type="project" value="UniProtKB-ARBA"/>
</dbReference>
<organism evidence="8 9">
    <name type="scientific">Georgenia yuyongxinii</name>
    <dbReference type="NCBI Taxonomy" id="2589797"/>
    <lineage>
        <taxon>Bacteria</taxon>
        <taxon>Bacillati</taxon>
        <taxon>Actinomycetota</taxon>
        <taxon>Actinomycetes</taxon>
        <taxon>Micrococcales</taxon>
        <taxon>Bogoriellaceae</taxon>
        <taxon>Georgenia</taxon>
    </lineage>
</organism>
<evidence type="ECO:0000259" key="6">
    <source>
        <dbReference type="Pfam" id="PF00710"/>
    </source>
</evidence>
<evidence type="ECO:0000313" key="9">
    <source>
        <dbReference type="Proteomes" id="UP000314616"/>
    </source>
</evidence>
<dbReference type="CDD" id="cd08963">
    <property type="entry name" value="L-asparaginase_I"/>
    <property type="match status" value="1"/>
</dbReference>
<feature type="binding site" evidence="4">
    <location>
        <begin position="90"/>
        <end position="91"/>
    </location>
    <ligand>
        <name>substrate</name>
    </ligand>
</feature>
<dbReference type="Gene3D" id="3.40.50.40">
    <property type="match status" value="1"/>
</dbReference>
<dbReference type="InterPro" id="IPR041725">
    <property type="entry name" value="L-asparaginase_I"/>
</dbReference>